<keyword evidence="2" id="KW-0732">Signal</keyword>
<evidence type="ECO:0000313" key="4">
    <source>
        <dbReference type="Proteomes" id="UP001303046"/>
    </source>
</evidence>
<evidence type="ECO:0000256" key="1">
    <source>
        <dbReference type="SAM" id="MobiDB-lite"/>
    </source>
</evidence>
<protein>
    <recommendedName>
        <fullName evidence="5">Secreted protein</fullName>
    </recommendedName>
</protein>
<evidence type="ECO:0000256" key="2">
    <source>
        <dbReference type="SAM" id="SignalP"/>
    </source>
</evidence>
<feature type="region of interest" description="Disordered" evidence="1">
    <location>
        <begin position="41"/>
        <end position="65"/>
    </location>
</feature>
<proteinExistence type="predicted"/>
<name>A0ABR1BVA3_NECAM</name>
<dbReference type="EMBL" id="JAVFWL010000001">
    <property type="protein sequence ID" value="KAK6730273.1"/>
    <property type="molecule type" value="Genomic_DNA"/>
</dbReference>
<accession>A0ABR1BVA3</accession>
<keyword evidence="4" id="KW-1185">Reference proteome</keyword>
<dbReference type="Proteomes" id="UP001303046">
    <property type="component" value="Unassembled WGS sequence"/>
</dbReference>
<gene>
    <name evidence="3" type="primary">Necator_chrI.g3130</name>
    <name evidence="3" type="ORF">RB195_007001</name>
</gene>
<reference evidence="3 4" key="1">
    <citation type="submission" date="2023-08" db="EMBL/GenBank/DDBJ databases">
        <title>A Necator americanus chromosomal reference genome.</title>
        <authorList>
            <person name="Ilik V."/>
            <person name="Petrzelkova K.J."/>
            <person name="Pardy F."/>
            <person name="Fuh T."/>
            <person name="Niatou-Singa F.S."/>
            <person name="Gouil Q."/>
            <person name="Baker L."/>
            <person name="Ritchie M.E."/>
            <person name="Jex A.R."/>
            <person name="Gazzola D."/>
            <person name="Li H."/>
            <person name="Toshio Fujiwara R."/>
            <person name="Zhan B."/>
            <person name="Aroian R.V."/>
            <person name="Pafco B."/>
            <person name="Schwarz E.M."/>
        </authorList>
    </citation>
    <scope>NUCLEOTIDE SEQUENCE [LARGE SCALE GENOMIC DNA]</scope>
    <source>
        <strain evidence="3 4">Aroian</strain>
        <tissue evidence="3">Whole animal</tissue>
    </source>
</reference>
<feature type="chain" id="PRO_5046419889" description="Secreted protein" evidence="2">
    <location>
        <begin position="24"/>
        <end position="91"/>
    </location>
</feature>
<sequence length="91" mass="9584">MGHRVPALLIHFSCVSLATWGKALRGGGALKLVSTVSHEQSMRASGGDQPQMMGKASNGVVHTTNRTVIMPERGTRLLAELRTSSSSPSPS</sequence>
<feature type="signal peptide" evidence="2">
    <location>
        <begin position="1"/>
        <end position="23"/>
    </location>
</feature>
<organism evidence="3 4">
    <name type="scientific">Necator americanus</name>
    <name type="common">Human hookworm</name>
    <dbReference type="NCBI Taxonomy" id="51031"/>
    <lineage>
        <taxon>Eukaryota</taxon>
        <taxon>Metazoa</taxon>
        <taxon>Ecdysozoa</taxon>
        <taxon>Nematoda</taxon>
        <taxon>Chromadorea</taxon>
        <taxon>Rhabditida</taxon>
        <taxon>Rhabditina</taxon>
        <taxon>Rhabditomorpha</taxon>
        <taxon>Strongyloidea</taxon>
        <taxon>Ancylostomatidae</taxon>
        <taxon>Bunostominae</taxon>
        <taxon>Necator</taxon>
    </lineage>
</organism>
<evidence type="ECO:0008006" key="5">
    <source>
        <dbReference type="Google" id="ProtNLM"/>
    </source>
</evidence>
<evidence type="ECO:0000313" key="3">
    <source>
        <dbReference type="EMBL" id="KAK6730273.1"/>
    </source>
</evidence>
<comment type="caution">
    <text evidence="3">The sequence shown here is derived from an EMBL/GenBank/DDBJ whole genome shotgun (WGS) entry which is preliminary data.</text>
</comment>